<dbReference type="AlphaFoldDB" id="A0A226HKS8"/>
<evidence type="ECO:0000313" key="2">
    <source>
        <dbReference type="Proteomes" id="UP000198345"/>
    </source>
</evidence>
<sequence length="78" mass="9694">MVQKSIILPVNIKFTETKLIFRKNSKRRINIRSRHFYLYLMKLKLYDFQYQSVVLFKNLFLQYKRNKINNIAFFIKLD</sequence>
<dbReference type="EMBL" id="MUGW01000008">
    <property type="protein sequence ID" value="OXA94887.1"/>
    <property type="molecule type" value="Genomic_DNA"/>
</dbReference>
<accession>A0A226HKS8</accession>
<name>A0A226HKS8_9FLAO</name>
<keyword evidence="2" id="KW-1185">Reference proteome</keyword>
<gene>
    <name evidence="1" type="ORF">B0A66_03970</name>
</gene>
<comment type="caution">
    <text evidence="1">The sequence shown here is derived from an EMBL/GenBank/DDBJ whole genome shotgun (WGS) entry which is preliminary data.</text>
</comment>
<reference evidence="1 2" key="1">
    <citation type="submission" date="2016-11" db="EMBL/GenBank/DDBJ databases">
        <title>Whole genomes of Flavobacteriaceae.</title>
        <authorList>
            <person name="Stine C."/>
            <person name="Li C."/>
            <person name="Tadesse D."/>
        </authorList>
    </citation>
    <scope>NUCLEOTIDE SEQUENCE [LARGE SCALE GENOMIC DNA]</scope>
    <source>
        <strain evidence="1 2">DSM 18292</strain>
    </source>
</reference>
<dbReference type="Proteomes" id="UP000198345">
    <property type="component" value="Unassembled WGS sequence"/>
</dbReference>
<protein>
    <submittedName>
        <fullName evidence="1">Uncharacterized protein</fullName>
    </submittedName>
</protein>
<organism evidence="1 2">
    <name type="scientific">Flavobacterium hercynium</name>
    <dbReference type="NCBI Taxonomy" id="387094"/>
    <lineage>
        <taxon>Bacteria</taxon>
        <taxon>Pseudomonadati</taxon>
        <taxon>Bacteroidota</taxon>
        <taxon>Flavobacteriia</taxon>
        <taxon>Flavobacteriales</taxon>
        <taxon>Flavobacteriaceae</taxon>
        <taxon>Flavobacterium</taxon>
    </lineage>
</organism>
<evidence type="ECO:0000313" key="1">
    <source>
        <dbReference type="EMBL" id="OXA94887.1"/>
    </source>
</evidence>
<proteinExistence type="predicted"/>